<organism evidence="10 11">
    <name type="scientific">Aeromicrobium choanae</name>
    <dbReference type="NCBI Taxonomy" id="1736691"/>
    <lineage>
        <taxon>Bacteria</taxon>
        <taxon>Bacillati</taxon>
        <taxon>Actinomycetota</taxon>
        <taxon>Actinomycetes</taxon>
        <taxon>Propionibacteriales</taxon>
        <taxon>Nocardioidaceae</taxon>
        <taxon>Aeromicrobium</taxon>
    </lineage>
</organism>
<evidence type="ECO:0000256" key="7">
    <source>
        <dbReference type="SAM" id="Phobius"/>
    </source>
</evidence>
<comment type="similarity">
    <text evidence="6">Belongs to the ABC-4 integral membrane protein family.</text>
</comment>
<keyword evidence="4 7" id="KW-1133">Transmembrane helix</keyword>
<feature type="domain" description="MacB-like periplasmic core" evidence="9">
    <location>
        <begin position="17"/>
        <end position="245"/>
    </location>
</feature>
<dbReference type="InterPro" id="IPR050250">
    <property type="entry name" value="Macrolide_Exporter_MacB"/>
</dbReference>
<evidence type="ECO:0000256" key="3">
    <source>
        <dbReference type="ARBA" id="ARBA00022692"/>
    </source>
</evidence>
<reference evidence="11" key="1">
    <citation type="submission" date="2017-02" db="EMBL/GenBank/DDBJ databases">
        <authorList>
            <person name="Varghese N."/>
            <person name="Submissions S."/>
        </authorList>
    </citation>
    <scope>NUCLEOTIDE SEQUENCE [LARGE SCALE GENOMIC DNA]</scope>
    <source>
        <strain evidence="11">9H-4</strain>
    </source>
</reference>
<feature type="domain" description="ABC3 transporter permease C-terminal" evidence="8">
    <location>
        <begin position="280"/>
        <end position="401"/>
    </location>
</feature>
<dbReference type="GO" id="GO:0005886">
    <property type="term" value="C:plasma membrane"/>
    <property type="evidence" value="ECO:0007669"/>
    <property type="project" value="UniProtKB-SubCell"/>
</dbReference>
<evidence type="ECO:0000256" key="2">
    <source>
        <dbReference type="ARBA" id="ARBA00022475"/>
    </source>
</evidence>
<dbReference type="InterPro" id="IPR003838">
    <property type="entry name" value="ABC3_permease_C"/>
</dbReference>
<dbReference type="Proteomes" id="UP000191040">
    <property type="component" value="Chromosome I"/>
</dbReference>
<dbReference type="Pfam" id="PF12704">
    <property type="entry name" value="MacB_PCD"/>
    <property type="match status" value="2"/>
</dbReference>
<evidence type="ECO:0000259" key="9">
    <source>
        <dbReference type="Pfam" id="PF12704"/>
    </source>
</evidence>
<feature type="domain" description="MacB-like periplasmic core" evidence="9">
    <location>
        <begin position="501"/>
        <end position="695"/>
    </location>
</feature>
<dbReference type="PANTHER" id="PTHR30572:SF4">
    <property type="entry name" value="ABC TRANSPORTER PERMEASE YTRF"/>
    <property type="match status" value="1"/>
</dbReference>
<accession>A0A1T4YZG6</accession>
<keyword evidence="2" id="KW-1003">Cell membrane</keyword>
<evidence type="ECO:0000256" key="4">
    <source>
        <dbReference type="ARBA" id="ARBA00022989"/>
    </source>
</evidence>
<evidence type="ECO:0000256" key="6">
    <source>
        <dbReference type="ARBA" id="ARBA00038076"/>
    </source>
</evidence>
<dbReference type="Pfam" id="PF02687">
    <property type="entry name" value="FtsX"/>
    <property type="match status" value="2"/>
</dbReference>
<keyword evidence="5 7" id="KW-0472">Membrane</keyword>
<protein>
    <submittedName>
        <fullName evidence="10">Putative ABC transport system permease protein</fullName>
    </submittedName>
</protein>
<keyword evidence="3 7" id="KW-0812">Transmembrane</keyword>
<feature type="transmembrane region" description="Helical" evidence="7">
    <location>
        <begin position="500"/>
        <end position="521"/>
    </location>
</feature>
<name>A0A1T4YZG6_9ACTN</name>
<evidence type="ECO:0000259" key="8">
    <source>
        <dbReference type="Pfam" id="PF02687"/>
    </source>
</evidence>
<evidence type="ECO:0000313" key="11">
    <source>
        <dbReference type="Proteomes" id="UP000191040"/>
    </source>
</evidence>
<feature type="transmembrane region" description="Helical" evidence="7">
    <location>
        <begin position="811"/>
        <end position="837"/>
    </location>
</feature>
<evidence type="ECO:0000256" key="1">
    <source>
        <dbReference type="ARBA" id="ARBA00004651"/>
    </source>
</evidence>
<dbReference type="PANTHER" id="PTHR30572">
    <property type="entry name" value="MEMBRANE COMPONENT OF TRANSPORTER-RELATED"/>
    <property type="match status" value="1"/>
</dbReference>
<dbReference type="EMBL" id="LT796768">
    <property type="protein sequence ID" value="SKB07189.1"/>
    <property type="molecule type" value="Genomic_DNA"/>
</dbReference>
<feature type="transmembrane region" description="Helical" evidence="7">
    <location>
        <begin position="724"/>
        <end position="750"/>
    </location>
</feature>
<dbReference type="STRING" id="1736691.SAMN06295964_1592"/>
<feature type="domain" description="ABC3 transporter permease C-terminal" evidence="8">
    <location>
        <begin position="729"/>
        <end position="844"/>
    </location>
</feature>
<dbReference type="AlphaFoldDB" id="A0A1T4YZG6"/>
<dbReference type="OrthoDB" id="9780560at2"/>
<keyword evidence="11" id="KW-1185">Reference proteome</keyword>
<feature type="transmembrane region" description="Helical" evidence="7">
    <location>
        <begin position="277"/>
        <end position="302"/>
    </location>
</feature>
<sequence>MRRVTWRNLVARKVRLLLSAFAIVLGIAFLSGSLVFTDTIGKSFDQIALGTVTDVAVRPQTGEGDAVAMSVNREARTIPASVVDQVAALRDVARAEGAVNGGGLFVVKKNNRLLGGTGAPTIALNSGPADPIPNAAGEQMLSWDAGRPPAKEGEVAMDARSAEVAGYRVGDTVKIALPSDPPILKAELVGIFDFTSGGLAGATLVMFDDVSAQKYFLDGEDAYSVIQIEAKPGASQQQVADQVAEVIPEGTEAVTGDFVAQESKDLFDQLLGFLNTFLLVFAGIALVVGTFLIVNTFSILVAQRSRELALLRALGASRRQVSRSVLTEAFVIGVIGSTLGLALGFALAMLLKVLFSNFGLDLSGTALVFRTRTIVLAYVVGVIVTMLAAWIPARRAARVPPVAAMRDEIAMPESSLRWRLVLALLFGLAGAGAMAAGSWLDVPRPIAWVGAGIFGVLMAVALGSPIIATPVLAVFGALYRLLYKSVGKLAAQNARRNPRRTAATASALMIGLALVTTMSILGASINKSIDAGVEREFSADFVIQNVSGQPFSPGISKKVSEVPGVAGVAPVQAIVFRADGSQVFASATDPVQLASVFDLDYTAGEAPAADGTIALSESLAASLGRTVGDVVELSFSTGKVDGKVTGVYSDSNIVGQAVVPLSTVTTAGIRRGDTTLALNATPGTGTRTVRANLERAVGENPTIVVQDKESYAEAQRSQVNTLLYLIYALLGLAIVIAVLGIINTLALSVIERTREIGLLRAVGLTRPQLRRMVRLESVAIAILGAVLGIGAGLLFGIALQRSFADDGISDLAIPSGSLAVFVVVSALVGVLAAVLPARRAAKLDVLRAITGE</sequence>
<feature type="transmembrane region" description="Helical" evidence="7">
    <location>
        <begin position="375"/>
        <end position="397"/>
    </location>
</feature>
<comment type="subcellular location">
    <subcellularLocation>
        <location evidence="1">Cell membrane</location>
        <topology evidence="1">Multi-pass membrane protein</topology>
    </subcellularLocation>
</comment>
<dbReference type="RefSeq" id="WP_078699655.1">
    <property type="nucleotide sequence ID" value="NZ_LT796768.1"/>
</dbReference>
<feature type="transmembrane region" description="Helical" evidence="7">
    <location>
        <begin position="446"/>
        <end position="479"/>
    </location>
</feature>
<feature type="transmembrane region" description="Helical" evidence="7">
    <location>
        <begin position="778"/>
        <end position="799"/>
    </location>
</feature>
<gene>
    <name evidence="10" type="ORF">SAMN06295964_1592</name>
</gene>
<feature type="transmembrane region" description="Helical" evidence="7">
    <location>
        <begin position="418"/>
        <end position="440"/>
    </location>
</feature>
<feature type="transmembrane region" description="Helical" evidence="7">
    <location>
        <begin position="329"/>
        <end position="355"/>
    </location>
</feature>
<dbReference type="InterPro" id="IPR025857">
    <property type="entry name" value="MacB_PCD"/>
</dbReference>
<evidence type="ECO:0000256" key="5">
    <source>
        <dbReference type="ARBA" id="ARBA00023136"/>
    </source>
</evidence>
<dbReference type="GO" id="GO:0022857">
    <property type="term" value="F:transmembrane transporter activity"/>
    <property type="evidence" value="ECO:0007669"/>
    <property type="project" value="TreeGrafter"/>
</dbReference>
<evidence type="ECO:0000313" key="10">
    <source>
        <dbReference type="EMBL" id="SKB07189.1"/>
    </source>
</evidence>
<proteinExistence type="inferred from homology"/>